<keyword evidence="1" id="KW-0472">Membrane</keyword>
<evidence type="ECO:0000313" key="2">
    <source>
        <dbReference type="EMBL" id="TVM31431.1"/>
    </source>
</evidence>
<dbReference type="AlphaFoldDB" id="A0A6P1ZCC1"/>
<reference evidence="2 3" key="1">
    <citation type="submission" date="2018-06" db="EMBL/GenBank/DDBJ databases">
        <title>Complete genome of Desulfovibrio marinus P48SEP.</title>
        <authorList>
            <person name="Crispim J.S."/>
            <person name="Vidigal P.M.P."/>
            <person name="Silva L.C.F."/>
            <person name="Araujo L.C."/>
            <person name="Laguardia C.N."/>
            <person name="Dias R.S."/>
            <person name="Sousa M.P."/>
            <person name="Paula S.O."/>
            <person name="Silva C."/>
        </authorList>
    </citation>
    <scope>NUCLEOTIDE SEQUENCE [LARGE SCALE GENOMIC DNA]</scope>
    <source>
        <strain evidence="2 3">P48SEP</strain>
    </source>
</reference>
<accession>A0A6P1ZCC1</accession>
<keyword evidence="1" id="KW-1133">Transmembrane helix</keyword>
<keyword evidence="1" id="KW-0812">Transmembrane</keyword>
<dbReference type="Proteomes" id="UP000434052">
    <property type="component" value="Unassembled WGS sequence"/>
</dbReference>
<protein>
    <submittedName>
        <fullName evidence="2">Uncharacterized protein</fullName>
    </submittedName>
</protein>
<feature type="transmembrane region" description="Helical" evidence="1">
    <location>
        <begin position="79"/>
        <end position="99"/>
    </location>
</feature>
<proteinExistence type="predicted"/>
<dbReference type="EMBL" id="QMIF01000016">
    <property type="protein sequence ID" value="TVM31431.1"/>
    <property type="molecule type" value="Genomic_DNA"/>
</dbReference>
<comment type="caution">
    <text evidence="2">The sequence shown here is derived from an EMBL/GenBank/DDBJ whole genome shotgun (WGS) entry which is preliminary data.</text>
</comment>
<gene>
    <name evidence="2" type="ORF">DQK91_18740</name>
</gene>
<name>A0A6P1ZCC1_9BACT</name>
<evidence type="ECO:0000313" key="3">
    <source>
        <dbReference type="Proteomes" id="UP000434052"/>
    </source>
</evidence>
<evidence type="ECO:0000256" key="1">
    <source>
        <dbReference type="SAM" id="Phobius"/>
    </source>
</evidence>
<sequence>MSHKIAFMCSALMGMRFGNGFFIDLPFYFHSNDFHFSTTKNTKPVKSISNDVRRIPSSRESAFYTQRNRLVPLLRQDFVCIRVEFAFVLFLLCFFFTVLKF</sequence>
<organism evidence="2 3">
    <name type="scientific">Oceanidesulfovibrio marinus</name>
    <dbReference type="NCBI Taxonomy" id="370038"/>
    <lineage>
        <taxon>Bacteria</taxon>
        <taxon>Pseudomonadati</taxon>
        <taxon>Thermodesulfobacteriota</taxon>
        <taxon>Desulfovibrionia</taxon>
        <taxon>Desulfovibrionales</taxon>
        <taxon>Desulfovibrionaceae</taxon>
        <taxon>Oceanidesulfovibrio</taxon>
    </lineage>
</organism>